<sequence length="168" mass="19200">MNITTLYTNKSGEFDLSKPKILEGRISEDLYSSTITKCNNEWRQTIEGSRVLRVALYTLMSLVVMLIVIGIVCLIAFGELLTNKNIYYPVSLAPFLLVIVLLPFIALLTYTIMARRRYCEQRIAEHLEEQNQNTSLRFDLEDGPCIVVTTKSSAEQGQLYQESAKYYV</sequence>
<dbReference type="Proteomes" id="UP001431209">
    <property type="component" value="Unassembled WGS sequence"/>
</dbReference>
<name>A0AAW2ZBY5_9EUKA</name>
<dbReference type="EMBL" id="JAOPGA020001275">
    <property type="protein sequence ID" value="KAL0486849.1"/>
    <property type="molecule type" value="Genomic_DNA"/>
</dbReference>
<protein>
    <submittedName>
        <fullName evidence="2">Cls1</fullName>
    </submittedName>
</protein>
<feature type="transmembrane region" description="Helical" evidence="1">
    <location>
        <begin position="54"/>
        <end position="78"/>
    </location>
</feature>
<proteinExistence type="predicted"/>
<evidence type="ECO:0000313" key="3">
    <source>
        <dbReference type="Proteomes" id="UP001431209"/>
    </source>
</evidence>
<feature type="transmembrane region" description="Helical" evidence="1">
    <location>
        <begin position="90"/>
        <end position="113"/>
    </location>
</feature>
<evidence type="ECO:0000313" key="2">
    <source>
        <dbReference type="EMBL" id="KAL0486849.1"/>
    </source>
</evidence>
<gene>
    <name evidence="2" type="ORF">AKO1_001205</name>
</gene>
<reference evidence="2 3" key="1">
    <citation type="submission" date="2024-03" db="EMBL/GenBank/DDBJ databases">
        <title>The Acrasis kona genome and developmental transcriptomes reveal deep origins of eukaryotic multicellular pathways.</title>
        <authorList>
            <person name="Sheikh S."/>
            <person name="Fu C.-J."/>
            <person name="Brown M.W."/>
            <person name="Baldauf S.L."/>
        </authorList>
    </citation>
    <scope>NUCLEOTIDE SEQUENCE [LARGE SCALE GENOMIC DNA]</scope>
    <source>
        <strain evidence="2 3">ATCC MYA-3509</strain>
    </source>
</reference>
<evidence type="ECO:0000256" key="1">
    <source>
        <dbReference type="SAM" id="Phobius"/>
    </source>
</evidence>
<accession>A0AAW2ZBY5</accession>
<keyword evidence="3" id="KW-1185">Reference proteome</keyword>
<dbReference type="AlphaFoldDB" id="A0AAW2ZBY5"/>
<comment type="caution">
    <text evidence="2">The sequence shown here is derived from an EMBL/GenBank/DDBJ whole genome shotgun (WGS) entry which is preliminary data.</text>
</comment>
<keyword evidence="1" id="KW-0472">Membrane</keyword>
<keyword evidence="1" id="KW-1133">Transmembrane helix</keyword>
<organism evidence="2 3">
    <name type="scientific">Acrasis kona</name>
    <dbReference type="NCBI Taxonomy" id="1008807"/>
    <lineage>
        <taxon>Eukaryota</taxon>
        <taxon>Discoba</taxon>
        <taxon>Heterolobosea</taxon>
        <taxon>Tetramitia</taxon>
        <taxon>Eutetramitia</taxon>
        <taxon>Acrasidae</taxon>
        <taxon>Acrasis</taxon>
    </lineage>
</organism>
<keyword evidence="1" id="KW-0812">Transmembrane</keyword>